<comment type="caution">
    <text evidence="4">The sequence shown here is derived from an EMBL/GenBank/DDBJ whole genome shotgun (WGS) entry which is preliminary data.</text>
</comment>
<dbReference type="EMBL" id="SJPN01000007">
    <property type="protein sequence ID" value="TWT94601.1"/>
    <property type="molecule type" value="Genomic_DNA"/>
</dbReference>
<feature type="region of interest" description="Disordered" evidence="1">
    <location>
        <begin position="278"/>
        <end position="307"/>
    </location>
</feature>
<evidence type="ECO:0000259" key="2">
    <source>
        <dbReference type="Pfam" id="PF00326"/>
    </source>
</evidence>
<dbReference type="SUPFAM" id="SSF53474">
    <property type="entry name" value="alpha/beta-Hydrolases"/>
    <property type="match status" value="1"/>
</dbReference>
<dbReference type="SUPFAM" id="SSF82171">
    <property type="entry name" value="DPP6 N-terminal domain-like"/>
    <property type="match status" value="1"/>
</dbReference>
<feature type="domain" description="Dipeptidylpeptidase IV N-terminal" evidence="3">
    <location>
        <begin position="299"/>
        <end position="591"/>
    </location>
</feature>
<evidence type="ECO:0000313" key="5">
    <source>
        <dbReference type="Proteomes" id="UP000320176"/>
    </source>
</evidence>
<feature type="domain" description="Peptidase S9 prolyl oligopeptidase catalytic" evidence="2">
    <location>
        <begin position="676"/>
        <end position="869"/>
    </location>
</feature>
<evidence type="ECO:0000313" key="4">
    <source>
        <dbReference type="EMBL" id="TWT94601.1"/>
    </source>
</evidence>
<dbReference type="Pfam" id="PF00930">
    <property type="entry name" value="DPPIV_N"/>
    <property type="match status" value="1"/>
</dbReference>
<dbReference type="Gene3D" id="3.40.50.1820">
    <property type="entry name" value="alpha/beta hydrolase"/>
    <property type="match status" value="1"/>
</dbReference>
<dbReference type="GO" id="GO:0006508">
    <property type="term" value="P:proteolysis"/>
    <property type="evidence" value="ECO:0007669"/>
    <property type="project" value="InterPro"/>
</dbReference>
<protein>
    <submittedName>
        <fullName evidence="4">Prolyl tripeptidyl peptidase</fullName>
        <ecNumber evidence="4">3.4.14.12</ecNumber>
    </submittedName>
</protein>
<dbReference type="InterPro" id="IPR002469">
    <property type="entry name" value="Peptidase_S9B_N"/>
</dbReference>
<dbReference type="Gene3D" id="2.140.10.30">
    <property type="entry name" value="Dipeptidylpeptidase IV, N-terminal domain"/>
    <property type="match status" value="1"/>
</dbReference>
<dbReference type="GO" id="GO:0008236">
    <property type="term" value="F:serine-type peptidase activity"/>
    <property type="evidence" value="ECO:0007669"/>
    <property type="project" value="InterPro"/>
</dbReference>
<dbReference type="InterPro" id="IPR050278">
    <property type="entry name" value="Serine_Prot_S9B/DPPIV"/>
</dbReference>
<dbReference type="OrthoDB" id="9812921at2"/>
<keyword evidence="4" id="KW-0378">Hydrolase</keyword>
<organism evidence="4 5">
    <name type="scientific">Stieleria varia</name>
    <dbReference type="NCBI Taxonomy" id="2528005"/>
    <lineage>
        <taxon>Bacteria</taxon>
        <taxon>Pseudomonadati</taxon>
        <taxon>Planctomycetota</taxon>
        <taxon>Planctomycetia</taxon>
        <taxon>Pirellulales</taxon>
        <taxon>Pirellulaceae</taxon>
        <taxon>Stieleria</taxon>
    </lineage>
</organism>
<gene>
    <name evidence="4" type="primary">ptpA_2</name>
    <name evidence="4" type="ORF">Pla52n_54220</name>
</gene>
<dbReference type="PANTHER" id="PTHR11731:SF118">
    <property type="entry name" value="BLR1971 PROTEIN"/>
    <property type="match status" value="1"/>
</dbReference>
<dbReference type="PANTHER" id="PTHR11731">
    <property type="entry name" value="PROTEASE FAMILY S9B,C DIPEPTIDYL-PEPTIDASE IV-RELATED"/>
    <property type="match status" value="1"/>
</dbReference>
<dbReference type="EC" id="3.4.14.12" evidence="4"/>
<dbReference type="Proteomes" id="UP000320176">
    <property type="component" value="Unassembled WGS sequence"/>
</dbReference>
<evidence type="ECO:0000256" key="1">
    <source>
        <dbReference type="SAM" id="MobiDB-lite"/>
    </source>
</evidence>
<dbReference type="SUPFAM" id="SSF49468">
    <property type="entry name" value="VHL"/>
    <property type="match status" value="1"/>
</dbReference>
<accession>A0A5C6A6B0</accession>
<sequence>MRATSSTCSDLSGRRLPRRSKLHRVVWLITGLCVISLGPGAHADQQPSDEQARTARERFDYAETYSRRTRDRVFRQSVKPTWFGKDDRYLWYRVRTSADGGEYVLVDSQAGSRSLAFDHAKLAQQLSEQSSRRVDAQQLRFASLTFDESAEFCRFRYANQSWRFQLPDGPLTRHDGQPDMTSDSESTGERLSAQQTIARSEGQGEETSIEFQNELTVPLRFYWVTDSGDRRPYGIIDAGKSHRQHTFAGHAWLLTDPTGESIASFVADAWQTRAVIDADTAKPKNATTRNPRRRRGGSESPDGQYRVSFDGDNVFLKHVDDDDQPQQVTVDGDSDNGYGNNVWWSPDSQHFVVMKTKRVSPRQISIVKSSPPGSIDAELVTVNYPKPGDELDQPRCVLFHVDDPKPILIQNDLFSNPFSINDLAWNADSGSFSFVYNQRGHQTLRVVSVDAQTAEPRAMIDETSETFVCYSHKQFLQRLDATNEAIWMSERSGWNHLYLIDQSTGEVIQPITSGEWVVRSVQRVDVQRRQIWLVAGGLNPDEDPYHQHLVRVDFDGSNLVDLTPGDGEHQWSFSPDQTQLLDTYSRVDMPPVTVLRNADTGELITELERADATELTETGWQMPERFVASGRDGETPIHGIIVRPTNFDPHQRYPVVEAIYAGPHAAFVPKSFGLHQSLYQMADLGFIVVKIDGMGTSFRSKAFHDVCWQNLGDSGFPDRVKWIRAAAADRPEMDITRVGIWGGSAGGQSAMRALISHGDLYDAAVADCGCHDNRVDKIWWNEQWMGWPIGPHYEQQSNVTGASELSGDLMLIWGELDTNVDPISSMQVVDALIKADKDFEMLIVPGVGHGAAGTPYAKRRQAEFLMRKLGVAAR</sequence>
<dbReference type="Pfam" id="PF00326">
    <property type="entry name" value="Peptidase_S9"/>
    <property type="match status" value="1"/>
</dbReference>
<keyword evidence="5" id="KW-1185">Reference proteome</keyword>
<proteinExistence type="predicted"/>
<dbReference type="InterPro" id="IPR036208">
    <property type="entry name" value="VHL_sf"/>
</dbReference>
<evidence type="ECO:0000259" key="3">
    <source>
        <dbReference type="Pfam" id="PF00930"/>
    </source>
</evidence>
<dbReference type="AlphaFoldDB" id="A0A5C6A6B0"/>
<dbReference type="InterPro" id="IPR001375">
    <property type="entry name" value="Peptidase_S9_cat"/>
</dbReference>
<dbReference type="InterPro" id="IPR029058">
    <property type="entry name" value="AB_hydrolase_fold"/>
</dbReference>
<feature type="region of interest" description="Disordered" evidence="1">
    <location>
        <begin position="167"/>
        <end position="190"/>
    </location>
</feature>
<reference evidence="4 5" key="1">
    <citation type="submission" date="2019-02" db="EMBL/GenBank/DDBJ databases">
        <title>Deep-cultivation of Planctomycetes and their phenomic and genomic characterization uncovers novel biology.</title>
        <authorList>
            <person name="Wiegand S."/>
            <person name="Jogler M."/>
            <person name="Boedeker C."/>
            <person name="Pinto D."/>
            <person name="Vollmers J."/>
            <person name="Rivas-Marin E."/>
            <person name="Kohn T."/>
            <person name="Peeters S.H."/>
            <person name="Heuer A."/>
            <person name="Rast P."/>
            <person name="Oberbeckmann S."/>
            <person name="Bunk B."/>
            <person name="Jeske O."/>
            <person name="Meyerdierks A."/>
            <person name="Storesund J.E."/>
            <person name="Kallscheuer N."/>
            <person name="Luecker S."/>
            <person name="Lage O.M."/>
            <person name="Pohl T."/>
            <person name="Merkel B.J."/>
            <person name="Hornburger P."/>
            <person name="Mueller R.-W."/>
            <person name="Bruemmer F."/>
            <person name="Labrenz M."/>
            <person name="Spormann A.M."/>
            <person name="Op Den Camp H."/>
            <person name="Overmann J."/>
            <person name="Amann R."/>
            <person name="Jetten M.S.M."/>
            <person name="Mascher T."/>
            <person name="Medema M.H."/>
            <person name="Devos D.P."/>
            <person name="Kaster A.-K."/>
            <person name="Ovreas L."/>
            <person name="Rohde M."/>
            <person name="Galperin M.Y."/>
            <person name="Jogler C."/>
        </authorList>
    </citation>
    <scope>NUCLEOTIDE SEQUENCE [LARGE SCALE GENOMIC DNA]</scope>
    <source>
        <strain evidence="4 5">Pla52n</strain>
    </source>
</reference>
<name>A0A5C6A6B0_9BACT</name>